<dbReference type="InterPro" id="IPR023298">
    <property type="entry name" value="ATPase_P-typ_TM_dom_sf"/>
</dbReference>
<dbReference type="Gene3D" id="3.40.50.1000">
    <property type="entry name" value="HAD superfamily/HAD-like"/>
    <property type="match status" value="2"/>
</dbReference>
<dbReference type="SFLD" id="SFLDG00002">
    <property type="entry name" value="C1.7:_P-type_atpase_like"/>
    <property type="match status" value="1"/>
</dbReference>
<keyword evidence="4" id="KW-0067">ATP-binding</keyword>
<reference evidence="12" key="2">
    <citation type="submission" date="2020-09" db="EMBL/GenBank/DDBJ databases">
        <authorList>
            <person name="Sun Q."/>
            <person name="Ohkuma M."/>
        </authorList>
    </citation>
    <scope>NUCLEOTIDE SEQUENCE</scope>
    <source>
        <strain evidence="12">JCM 4790</strain>
    </source>
</reference>
<dbReference type="Gene3D" id="2.70.150.10">
    <property type="entry name" value="Calcium-transporting ATPase, cytoplasmic transduction domain A"/>
    <property type="match status" value="1"/>
</dbReference>
<dbReference type="SUPFAM" id="SSF81665">
    <property type="entry name" value="Calcium ATPase, transmembrane domain M"/>
    <property type="match status" value="1"/>
</dbReference>
<dbReference type="InterPro" id="IPR018303">
    <property type="entry name" value="ATPase_P-typ_P_site"/>
</dbReference>
<evidence type="ECO:0000256" key="3">
    <source>
        <dbReference type="ARBA" id="ARBA00022741"/>
    </source>
</evidence>
<feature type="transmembrane region" description="Helical" evidence="10">
    <location>
        <begin position="1464"/>
        <end position="1487"/>
    </location>
</feature>
<dbReference type="GO" id="GO:0005524">
    <property type="term" value="F:ATP binding"/>
    <property type="evidence" value="ECO:0007669"/>
    <property type="project" value="UniProtKB-KW"/>
</dbReference>
<feature type="domain" description="Cation-transporting P-type ATPase N-terminal" evidence="11">
    <location>
        <begin position="648"/>
        <end position="717"/>
    </location>
</feature>
<sequence>MAAVFVPGIGVVHSVVRSAVSALTAPRHPRAHVVGAHVHLAVRGLRDAEGAAAAEALERRLAALPSVRWAAVNTVLGFAVVALDEDALGGTGAVRAVRALTGAVEEVEEEHGLDGPLPEHPAAPDDIRRAALALAVQLATVPLATVVRLSRLTPLPAGFAALGTVVDTHPTLRRKAAAVVGPRNTVLATTTLSALVQAGTGGFAGLAVDTARHALRLAESAARREAWRRAAPRHTGSAEHVRTAAPPAVPERATPLRDGPAERYARRAGWVAGTAFAGAFAVTGRIAPSGGAALAALPKPPWAAREAFAALLGRSLAVRGALVADAEALRRLDRVDTVVLDTDTMLTGRHLLTDLVPLDGEHSTGDLAATVYRLFDARRPTAAHEADDWRLAPLERLPEGGGEHGGDEDTTETREARPDRTGGKENGRTAGPGAAVARAADRLRQGGARHVLALTRRGRPYALAAVVPEVHETAESLVAEGRRAGLTVLAAGAHTDHAALSDAHGVLPGGDRLAVSVRERQCDGGGVLLVSRDRAALAAADVGVGVAGPDGVLPWGADLHVADDLRHALVLVAACGAVRTTVRHGVRLARATAVVGVVTAVAAGRRQRSAARSLLAVNAASALAMAEGVWSAARALRATGAPVAARRPWHAMTPRTVLDLTDGSEDGLTEHQAGGRAGTAEARARKPSLLRAVAAESANPLTPVLLAGAALSVGVGALLDAYIIVGVTFLSGCIGGVQRHLADRAVADLQRRSAVMATVVRDGEQRRLPSERLVTGDVIALNAGDVVPADARLLTAQGLEADESALTGESLPVAKDVAPVLAADVADRTSMAYEGTTVAAGRARAVVVATGTATEAGRGAAAGRGAPTRVGVERRLAQLTRTTLPVALGAAGTLMAVGLLRGRPARETVGAGVGLAVASVPEGLPFLVSAAQLAAARRLSAQGVLVRDPRTIEAVGRTDVLCFDKTGTLTHGRMSLAAVSAEGRSAALERLGPEQQDVLAAALRATPRRRRKQPFAHVTDSVVVAGAEEAGVRRTRSARGWTRTAQLPFEPSRGFHAAVGRSGEEYVLSVKGAPEEVVQRCGRAAGRRLDRADREELLAEGEKLAAEGHRVLAVAERRTPKDPAPGGKLTDGTVRKLTFLGFLALSDQVRSTAPESVRQLADAGVHIVMITGDHPQTAEAVARQLGVVDGRRVVTGAELDAMDDGALDRALPEIGVVARGTPVHKVRVVQAFQRLGRTVAMAGDGANDAPAIRIADVGIALGDRATPAARAAADLVLTDDRLEAILAVLVEGRAMWASVRQALAMLVGGNLGEIAFTVLGATVSGTSPLTARQLLLVNLFTDLLPALALAVRPPDPRAAGRLLREGPEASLGAALTGETAQRALATSAGAAAGWLVARRTGRRARARTVALAALVATQLGQTLLIGGRDRSVVLSSLGSLLALAAVVQTPGLSHFFDCAPLGPFAWALALTAATAATLGSPLLLPLITRLQALVPRLRTGPATG</sequence>
<feature type="transmembrane region" description="Helical" evidence="10">
    <location>
        <begin position="1408"/>
        <end position="1426"/>
    </location>
</feature>
<dbReference type="Pfam" id="PF00689">
    <property type="entry name" value="Cation_ATPase_C"/>
    <property type="match status" value="1"/>
</dbReference>
<organism evidence="12 13">
    <name type="scientific">Streptomyces minutiscleroticus</name>
    <dbReference type="NCBI Taxonomy" id="68238"/>
    <lineage>
        <taxon>Bacteria</taxon>
        <taxon>Bacillati</taxon>
        <taxon>Actinomycetota</taxon>
        <taxon>Actinomycetes</taxon>
        <taxon>Kitasatosporales</taxon>
        <taxon>Streptomycetaceae</taxon>
        <taxon>Streptomyces</taxon>
    </lineage>
</organism>
<dbReference type="Gene3D" id="1.20.1110.10">
    <property type="entry name" value="Calcium-transporting ATPase, transmembrane domain"/>
    <property type="match status" value="2"/>
</dbReference>
<dbReference type="SUPFAM" id="SSF56784">
    <property type="entry name" value="HAD-like"/>
    <property type="match status" value="1"/>
</dbReference>
<accession>A0A918NP89</accession>
<dbReference type="InterPro" id="IPR036412">
    <property type="entry name" value="HAD-like_sf"/>
</dbReference>
<keyword evidence="5" id="KW-1278">Translocase</keyword>
<dbReference type="InterPro" id="IPR059000">
    <property type="entry name" value="ATPase_P-type_domA"/>
</dbReference>
<evidence type="ECO:0000259" key="11">
    <source>
        <dbReference type="SMART" id="SM00831"/>
    </source>
</evidence>
<dbReference type="Proteomes" id="UP000619244">
    <property type="component" value="Unassembled WGS sequence"/>
</dbReference>
<feature type="compositionally biased region" description="Basic and acidic residues" evidence="9">
    <location>
        <begin position="396"/>
        <end position="427"/>
    </location>
</feature>
<dbReference type="PROSITE" id="PS00154">
    <property type="entry name" value="ATPASE_E1_E2"/>
    <property type="match status" value="1"/>
</dbReference>
<comment type="subcellular location">
    <subcellularLocation>
        <location evidence="1">Cell membrane</location>
        <topology evidence="1">Multi-pass membrane protein</topology>
    </subcellularLocation>
</comment>
<proteinExistence type="predicted"/>
<evidence type="ECO:0000256" key="1">
    <source>
        <dbReference type="ARBA" id="ARBA00004651"/>
    </source>
</evidence>
<keyword evidence="3" id="KW-0547">Nucleotide-binding</keyword>
<feature type="region of interest" description="Disordered" evidence="9">
    <location>
        <begin position="228"/>
        <end position="256"/>
    </location>
</feature>
<evidence type="ECO:0000256" key="2">
    <source>
        <dbReference type="ARBA" id="ARBA00022692"/>
    </source>
</evidence>
<feature type="transmembrane region" description="Helical" evidence="10">
    <location>
        <begin position="1432"/>
        <end position="1452"/>
    </location>
</feature>
<dbReference type="InterPro" id="IPR004014">
    <property type="entry name" value="ATPase_P-typ_cation-transptr_N"/>
</dbReference>
<evidence type="ECO:0000313" key="13">
    <source>
        <dbReference type="Proteomes" id="UP000619244"/>
    </source>
</evidence>
<keyword evidence="2 10" id="KW-0812">Transmembrane</keyword>
<keyword evidence="6 10" id="KW-1133">Transmembrane helix</keyword>
<dbReference type="Gene3D" id="3.40.1110.10">
    <property type="entry name" value="Calcium-transporting ATPase, cytoplasmic domain N"/>
    <property type="match status" value="2"/>
</dbReference>
<dbReference type="GO" id="GO:0016887">
    <property type="term" value="F:ATP hydrolysis activity"/>
    <property type="evidence" value="ECO:0007669"/>
    <property type="project" value="InterPro"/>
</dbReference>
<keyword evidence="13" id="KW-1185">Reference proteome</keyword>
<evidence type="ECO:0000256" key="6">
    <source>
        <dbReference type="ARBA" id="ARBA00022989"/>
    </source>
</evidence>
<protein>
    <recommendedName>
        <fullName evidence="11">Cation-transporting P-type ATPase N-terminal domain-containing protein</fullName>
    </recommendedName>
</protein>
<reference evidence="12" key="1">
    <citation type="journal article" date="2014" name="Int. J. Syst. Evol. Microbiol.">
        <title>Complete genome sequence of Corynebacterium casei LMG S-19264T (=DSM 44701T), isolated from a smear-ripened cheese.</title>
        <authorList>
            <consortium name="US DOE Joint Genome Institute (JGI-PGF)"/>
            <person name="Walter F."/>
            <person name="Albersmeier A."/>
            <person name="Kalinowski J."/>
            <person name="Ruckert C."/>
        </authorList>
    </citation>
    <scope>NUCLEOTIDE SEQUENCE</scope>
    <source>
        <strain evidence="12">JCM 4790</strain>
    </source>
</reference>
<dbReference type="PRINTS" id="PR00120">
    <property type="entry name" value="HATPASE"/>
</dbReference>
<evidence type="ECO:0000256" key="4">
    <source>
        <dbReference type="ARBA" id="ARBA00022840"/>
    </source>
</evidence>
<dbReference type="PANTHER" id="PTHR42861">
    <property type="entry name" value="CALCIUM-TRANSPORTING ATPASE"/>
    <property type="match status" value="1"/>
</dbReference>
<feature type="region of interest" description="Disordered" evidence="9">
    <location>
        <begin position="385"/>
        <end position="435"/>
    </location>
</feature>
<comment type="caution">
    <text evidence="12">The sequence shown here is derived from an EMBL/GenBank/DDBJ whole genome shotgun (WGS) entry which is preliminary data.</text>
</comment>
<dbReference type="InterPro" id="IPR023299">
    <property type="entry name" value="ATPase_P-typ_cyto_dom_N"/>
</dbReference>
<dbReference type="InterPro" id="IPR008250">
    <property type="entry name" value="ATPase_P-typ_transduc_dom_A_sf"/>
</dbReference>
<evidence type="ECO:0000256" key="7">
    <source>
        <dbReference type="ARBA" id="ARBA00023136"/>
    </source>
</evidence>
<name>A0A918NP89_9ACTN</name>
<dbReference type="NCBIfam" id="TIGR01494">
    <property type="entry name" value="ATPase_P-type"/>
    <property type="match status" value="2"/>
</dbReference>
<dbReference type="PRINTS" id="PR00119">
    <property type="entry name" value="CATATPASE"/>
</dbReference>
<keyword evidence="7 10" id="KW-0472">Membrane</keyword>
<dbReference type="SUPFAM" id="SSF81653">
    <property type="entry name" value="Calcium ATPase, transduction domain A"/>
    <property type="match status" value="1"/>
</dbReference>
<evidence type="ECO:0000256" key="9">
    <source>
        <dbReference type="SAM" id="MobiDB-lite"/>
    </source>
</evidence>
<evidence type="ECO:0000256" key="10">
    <source>
        <dbReference type="SAM" id="Phobius"/>
    </source>
</evidence>
<dbReference type="InterPro" id="IPR023214">
    <property type="entry name" value="HAD_sf"/>
</dbReference>
<dbReference type="SFLD" id="SFLDS00003">
    <property type="entry name" value="Haloacid_Dehalogenase"/>
    <property type="match status" value="1"/>
</dbReference>
<evidence type="ECO:0000256" key="5">
    <source>
        <dbReference type="ARBA" id="ARBA00022967"/>
    </source>
</evidence>
<dbReference type="Pfam" id="PF00122">
    <property type="entry name" value="E1-E2_ATPase"/>
    <property type="match status" value="1"/>
</dbReference>
<evidence type="ECO:0000313" key="12">
    <source>
        <dbReference type="EMBL" id="GGX85149.1"/>
    </source>
</evidence>
<dbReference type="SMART" id="SM00831">
    <property type="entry name" value="Cation_ATPase_N"/>
    <property type="match status" value="1"/>
</dbReference>
<dbReference type="InterPro" id="IPR044492">
    <property type="entry name" value="P_typ_ATPase_HD_dom"/>
</dbReference>
<dbReference type="SFLD" id="SFLDF00027">
    <property type="entry name" value="p-type_atpase"/>
    <property type="match status" value="1"/>
</dbReference>
<dbReference type="EMBL" id="BMVU01000022">
    <property type="protein sequence ID" value="GGX85149.1"/>
    <property type="molecule type" value="Genomic_DNA"/>
</dbReference>
<dbReference type="InterPro" id="IPR001757">
    <property type="entry name" value="P_typ_ATPase"/>
</dbReference>
<dbReference type="GO" id="GO:0005886">
    <property type="term" value="C:plasma membrane"/>
    <property type="evidence" value="ECO:0007669"/>
    <property type="project" value="UniProtKB-SubCell"/>
</dbReference>
<evidence type="ECO:0000256" key="8">
    <source>
        <dbReference type="ARBA" id="ARBA00049360"/>
    </source>
</evidence>
<comment type="catalytic activity">
    <reaction evidence="8">
        <text>ATP + H2O = ADP + phosphate + H(+)</text>
        <dbReference type="Rhea" id="RHEA:13065"/>
        <dbReference type="ChEBI" id="CHEBI:15377"/>
        <dbReference type="ChEBI" id="CHEBI:15378"/>
        <dbReference type="ChEBI" id="CHEBI:30616"/>
        <dbReference type="ChEBI" id="CHEBI:43474"/>
        <dbReference type="ChEBI" id="CHEBI:456216"/>
    </reaction>
</comment>
<dbReference type="Pfam" id="PF13246">
    <property type="entry name" value="Cation_ATPase"/>
    <property type="match status" value="1"/>
</dbReference>
<gene>
    <name evidence="12" type="ORF">GCM10010358_44030</name>
</gene>
<dbReference type="InterPro" id="IPR006068">
    <property type="entry name" value="ATPase_P-typ_cation-transptr_C"/>
</dbReference>